<feature type="transmembrane region" description="Helical" evidence="1">
    <location>
        <begin position="89"/>
        <end position="109"/>
    </location>
</feature>
<gene>
    <name evidence="2" type="ORF">ET495_10110</name>
</gene>
<evidence type="ECO:0000256" key="1">
    <source>
        <dbReference type="SAM" id="Phobius"/>
    </source>
</evidence>
<keyword evidence="3" id="KW-1185">Reference proteome</keyword>
<dbReference type="EMBL" id="CP035495">
    <property type="protein sequence ID" value="QAY63542.1"/>
    <property type="molecule type" value="Genomic_DNA"/>
</dbReference>
<dbReference type="KEGG" id="xyl:ET495_10110"/>
<reference evidence="2 3" key="1">
    <citation type="submission" date="2019-01" db="EMBL/GenBank/DDBJ databases">
        <title>Genome sequencing of strain 2JSPR-7.</title>
        <authorList>
            <person name="Heo J."/>
            <person name="Kim S.-J."/>
            <person name="Kim J.-S."/>
            <person name="Hong S.-B."/>
            <person name="Kwon S.-W."/>
        </authorList>
    </citation>
    <scope>NUCLEOTIDE SEQUENCE [LARGE SCALE GENOMIC DNA]</scope>
    <source>
        <strain evidence="2 3">2JSPR-7</strain>
    </source>
</reference>
<dbReference type="Proteomes" id="UP000291758">
    <property type="component" value="Chromosome"/>
</dbReference>
<evidence type="ECO:0000313" key="3">
    <source>
        <dbReference type="Proteomes" id="UP000291758"/>
    </source>
</evidence>
<sequence length="128" mass="12759">MDSLVGTAFDLVRGDATLAAVTALNTGWAPYQCLTTTAKGVGGIGNLILLIGSAAVEAATPAIERAAVEAATPAITRAAVEAATPRLRAQGAIAALAVAGAVVTGIVVMRRRRERGEPEAVLGLPDGA</sequence>
<evidence type="ECO:0000313" key="2">
    <source>
        <dbReference type="EMBL" id="QAY63542.1"/>
    </source>
</evidence>
<dbReference type="AlphaFoldDB" id="A0A4P6ELM5"/>
<name>A0A4P6ELM5_9MICO</name>
<keyword evidence="1" id="KW-0812">Transmembrane</keyword>
<organism evidence="2 3">
    <name type="scientific">Xylanimonas allomyrinae</name>
    <dbReference type="NCBI Taxonomy" id="2509459"/>
    <lineage>
        <taxon>Bacteria</taxon>
        <taxon>Bacillati</taxon>
        <taxon>Actinomycetota</taxon>
        <taxon>Actinomycetes</taxon>
        <taxon>Micrococcales</taxon>
        <taxon>Promicromonosporaceae</taxon>
        <taxon>Xylanimonas</taxon>
    </lineage>
</organism>
<accession>A0A4P6ELM5</accession>
<dbReference type="RefSeq" id="WP_129204696.1">
    <property type="nucleotide sequence ID" value="NZ_CP035495.1"/>
</dbReference>
<keyword evidence="1" id="KW-0472">Membrane</keyword>
<proteinExistence type="predicted"/>
<keyword evidence="1" id="KW-1133">Transmembrane helix</keyword>
<protein>
    <submittedName>
        <fullName evidence="2">Uncharacterized protein</fullName>
    </submittedName>
</protein>